<gene>
    <name evidence="5" type="ORF">Sya03_35060</name>
</gene>
<name>A0A8J4DKC3_9ACTN</name>
<dbReference type="Proteomes" id="UP000652013">
    <property type="component" value="Unassembled WGS sequence"/>
</dbReference>
<reference evidence="5" key="1">
    <citation type="submission" date="2021-01" db="EMBL/GenBank/DDBJ databases">
        <title>Whole genome shotgun sequence of Spirilliplanes yamanashiensis NBRC 15828.</title>
        <authorList>
            <person name="Komaki H."/>
            <person name="Tamura T."/>
        </authorList>
    </citation>
    <scope>NUCLEOTIDE SEQUENCE</scope>
    <source>
        <strain evidence="5">NBRC 15828</strain>
    </source>
</reference>
<dbReference type="EMBL" id="BOOY01000026">
    <property type="protein sequence ID" value="GIJ04154.1"/>
    <property type="molecule type" value="Genomic_DNA"/>
</dbReference>
<accession>A0A8J4DKC3</accession>
<dbReference type="GO" id="GO:0004789">
    <property type="term" value="F:thiamine-phosphate diphosphorylase activity"/>
    <property type="evidence" value="ECO:0007669"/>
    <property type="project" value="TreeGrafter"/>
</dbReference>
<keyword evidence="3" id="KW-0784">Thiamine biosynthesis</keyword>
<dbReference type="CDD" id="cd00564">
    <property type="entry name" value="TMP_TenI"/>
    <property type="match status" value="1"/>
</dbReference>
<comment type="caution">
    <text evidence="5">The sequence shown here is derived from an EMBL/GenBank/DDBJ whole genome shotgun (WGS) entry which is preliminary data.</text>
</comment>
<dbReference type="InterPro" id="IPR022998">
    <property type="entry name" value="ThiamineP_synth_TenI"/>
</dbReference>
<dbReference type="AlphaFoldDB" id="A0A8J4DKC3"/>
<dbReference type="PANTHER" id="PTHR20857">
    <property type="entry name" value="THIAMINE-PHOSPHATE PYROPHOSPHORYLASE"/>
    <property type="match status" value="1"/>
</dbReference>
<organism evidence="5 6">
    <name type="scientific">Spirilliplanes yamanashiensis</name>
    <dbReference type="NCBI Taxonomy" id="42233"/>
    <lineage>
        <taxon>Bacteria</taxon>
        <taxon>Bacillati</taxon>
        <taxon>Actinomycetota</taxon>
        <taxon>Actinomycetes</taxon>
        <taxon>Micromonosporales</taxon>
        <taxon>Micromonosporaceae</taxon>
        <taxon>Spirilliplanes</taxon>
    </lineage>
</organism>
<dbReference type="Gene3D" id="3.20.20.70">
    <property type="entry name" value="Aldolase class I"/>
    <property type="match status" value="1"/>
</dbReference>
<dbReference type="Pfam" id="PF02581">
    <property type="entry name" value="TMP-TENI"/>
    <property type="match status" value="1"/>
</dbReference>
<dbReference type="SUPFAM" id="SSF51391">
    <property type="entry name" value="Thiamin phosphate synthase"/>
    <property type="match status" value="1"/>
</dbReference>
<evidence type="ECO:0000313" key="6">
    <source>
        <dbReference type="Proteomes" id="UP000652013"/>
    </source>
</evidence>
<comment type="pathway">
    <text evidence="2">Cofactor biosynthesis; thiamine diphosphate biosynthesis.</text>
</comment>
<sequence>MIVVLTDRRRARRPLAEVVAAAVRAGAARVVLRERDLGYAGRRALAAELRAVAGDRLVVAGPDPLGGDAVHLSAADPLVEAGLVGRSCHDAAEVARLAGEDYAFLSPVFPTASKPGYGPPLGPAGAAALCSPVPWFALGGVDTPARAAHCAAAGAAGVAVLGAVMTAADPAAVVAELAAGFEAARPRGDGGVRPRPAPGVRA</sequence>
<evidence type="ECO:0000256" key="2">
    <source>
        <dbReference type="ARBA" id="ARBA00004948"/>
    </source>
</evidence>
<dbReference type="InterPro" id="IPR013785">
    <property type="entry name" value="Aldolase_TIM"/>
</dbReference>
<dbReference type="RefSeq" id="WP_203939389.1">
    <property type="nucleotide sequence ID" value="NZ_BAAAGJ010000002.1"/>
</dbReference>
<comment type="function">
    <text evidence="1">Condenses 4-methyl-5-(beta-hydroxyethyl)thiazole monophosphate (THZ-P) and 2-methyl-4-amino-5-hydroxymethyl pyrimidine pyrophosphate (HMP-PP) to form thiamine monophosphate (TMP).</text>
</comment>
<dbReference type="InterPro" id="IPR036206">
    <property type="entry name" value="ThiamineP_synth_sf"/>
</dbReference>
<protein>
    <recommendedName>
        <fullName evidence="4">Thiamine phosphate synthase/TenI domain-containing protein</fullName>
    </recommendedName>
</protein>
<dbReference type="PANTHER" id="PTHR20857:SF15">
    <property type="entry name" value="THIAMINE-PHOSPHATE SYNTHASE"/>
    <property type="match status" value="1"/>
</dbReference>
<evidence type="ECO:0000256" key="3">
    <source>
        <dbReference type="ARBA" id="ARBA00022977"/>
    </source>
</evidence>
<evidence type="ECO:0000313" key="5">
    <source>
        <dbReference type="EMBL" id="GIJ04154.1"/>
    </source>
</evidence>
<dbReference type="GO" id="GO:0009228">
    <property type="term" value="P:thiamine biosynthetic process"/>
    <property type="evidence" value="ECO:0007669"/>
    <property type="project" value="UniProtKB-KW"/>
</dbReference>
<feature type="domain" description="Thiamine phosphate synthase/TenI" evidence="4">
    <location>
        <begin position="65"/>
        <end position="164"/>
    </location>
</feature>
<keyword evidence="6" id="KW-1185">Reference proteome</keyword>
<proteinExistence type="predicted"/>
<dbReference type="GO" id="GO:0005737">
    <property type="term" value="C:cytoplasm"/>
    <property type="evidence" value="ECO:0007669"/>
    <property type="project" value="TreeGrafter"/>
</dbReference>
<evidence type="ECO:0000256" key="1">
    <source>
        <dbReference type="ARBA" id="ARBA00003814"/>
    </source>
</evidence>
<evidence type="ECO:0000259" key="4">
    <source>
        <dbReference type="Pfam" id="PF02581"/>
    </source>
</evidence>